<proteinExistence type="predicted"/>
<keyword evidence="3" id="KW-1185">Reference proteome</keyword>
<gene>
    <name evidence="2" type="ORF">DFH08DRAFT_1080358</name>
</gene>
<dbReference type="EMBL" id="JARIHO010000019">
    <property type="protein sequence ID" value="KAJ7347358.1"/>
    <property type="molecule type" value="Genomic_DNA"/>
</dbReference>
<keyword evidence="1" id="KW-0472">Membrane</keyword>
<reference evidence="2" key="1">
    <citation type="submission" date="2023-03" db="EMBL/GenBank/DDBJ databases">
        <title>Massive genome expansion in bonnet fungi (Mycena s.s.) driven by repeated elements and novel gene families across ecological guilds.</title>
        <authorList>
            <consortium name="Lawrence Berkeley National Laboratory"/>
            <person name="Harder C.B."/>
            <person name="Miyauchi S."/>
            <person name="Viragh M."/>
            <person name="Kuo A."/>
            <person name="Thoen E."/>
            <person name="Andreopoulos B."/>
            <person name="Lu D."/>
            <person name="Skrede I."/>
            <person name="Drula E."/>
            <person name="Henrissat B."/>
            <person name="Morin E."/>
            <person name="Kohler A."/>
            <person name="Barry K."/>
            <person name="LaButti K."/>
            <person name="Morin E."/>
            <person name="Salamov A."/>
            <person name="Lipzen A."/>
            <person name="Mereny Z."/>
            <person name="Hegedus B."/>
            <person name="Baldrian P."/>
            <person name="Stursova M."/>
            <person name="Weitz H."/>
            <person name="Taylor A."/>
            <person name="Grigoriev I.V."/>
            <person name="Nagy L.G."/>
            <person name="Martin F."/>
            <person name="Kauserud H."/>
        </authorList>
    </citation>
    <scope>NUCLEOTIDE SEQUENCE</scope>
    <source>
        <strain evidence="2">CBHHK002</strain>
    </source>
</reference>
<keyword evidence="1" id="KW-1133">Transmembrane helix</keyword>
<evidence type="ECO:0000256" key="1">
    <source>
        <dbReference type="SAM" id="Phobius"/>
    </source>
</evidence>
<sequence length="506" mass="56141">MGATSTDWTRRKLKNNFNAGKTTKQAAHCLVSNYSSQVYKVPSSSSKILLLDSPLMRLTNGVWITCVRFDGSEYYAMRTGDGKGQSGPSTLVVDHWLNKETAENKLQATSLSSCDEAFWDGRWLLILHSSQTAWLPAQQNDLDTMNRHKLYWSYILDHPAHAEISMVKWMAEAHGQALLFLKWCAFEALTSSTAKTPFPLKHSNDLANLLTSLDEDPVDDDRDGQTALRVYTQAGSSEEQALETASDGRKVQTAAQESYKLRTSLIAKVLMAKYNQLSAVDAQDESKQPHKASKTLDVLFWIVDIASLGSFLRYLRRLEEVQYRLLTNDQMGDHIWRMVKEWEEFNLISTVLLSASAGILALDNIGGIPRTAILISILGSFGVITTGLYCITVYQPRALNSRESIDRTNALIMFKYNQYTLTHKGIAMVLGLPMALLVWSLVAFMVGIISFNIVATETSGHVSGVAYAVVSVAAAIFLFIALAFYSLARLWGSGQGLFSRIFGNSG</sequence>
<comment type="caution">
    <text evidence="2">The sequence shown here is derived from an EMBL/GenBank/DDBJ whole genome shotgun (WGS) entry which is preliminary data.</text>
</comment>
<feature type="transmembrane region" description="Helical" evidence="1">
    <location>
        <begin position="465"/>
        <end position="488"/>
    </location>
</feature>
<feature type="transmembrane region" description="Helical" evidence="1">
    <location>
        <begin position="345"/>
        <end position="366"/>
    </location>
</feature>
<evidence type="ECO:0000313" key="2">
    <source>
        <dbReference type="EMBL" id="KAJ7347358.1"/>
    </source>
</evidence>
<name>A0AAD7A107_9AGAR</name>
<dbReference type="Proteomes" id="UP001218218">
    <property type="component" value="Unassembled WGS sequence"/>
</dbReference>
<feature type="transmembrane region" description="Helical" evidence="1">
    <location>
        <begin position="372"/>
        <end position="394"/>
    </location>
</feature>
<dbReference type="AlphaFoldDB" id="A0AAD7A107"/>
<protein>
    <submittedName>
        <fullName evidence="2">Uncharacterized protein</fullName>
    </submittedName>
</protein>
<accession>A0AAD7A107</accession>
<evidence type="ECO:0000313" key="3">
    <source>
        <dbReference type="Proteomes" id="UP001218218"/>
    </source>
</evidence>
<organism evidence="2 3">
    <name type="scientific">Mycena albidolilacea</name>
    <dbReference type="NCBI Taxonomy" id="1033008"/>
    <lineage>
        <taxon>Eukaryota</taxon>
        <taxon>Fungi</taxon>
        <taxon>Dikarya</taxon>
        <taxon>Basidiomycota</taxon>
        <taxon>Agaricomycotina</taxon>
        <taxon>Agaricomycetes</taxon>
        <taxon>Agaricomycetidae</taxon>
        <taxon>Agaricales</taxon>
        <taxon>Marasmiineae</taxon>
        <taxon>Mycenaceae</taxon>
        <taxon>Mycena</taxon>
    </lineage>
</organism>
<keyword evidence="1" id="KW-0812">Transmembrane</keyword>
<feature type="transmembrane region" description="Helical" evidence="1">
    <location>
        <begin position="425"/>
        <end position="453"/>
    </location>
</feature>